<evidence type="ECO:0000313" key="3">
    <source>
        <dbReference type="EMBL" id="GGE60633.1"/>
    </source>
</evidence>
<keyword evidence="2" id="KW-1133">Transmembrane helix</keyword>
<evidence type="ECO:0000256" key="2">
    <source>
        <dbReference type="SAM" id="Phobius"/>
    </source>
</evidence>
<feature type="transmembrane region" description="Helical" evidence="2">
    <location>
        <begin position="45"/>
        <end position="69"/>
    </location>
</feature>
<proteinExistence type="predicted"/>
<keyword evidence="2" id="KW-0812">Transmembrane</keyword>
<accession>A0A917AME2</accession>
<dbReference type="Proteomes" id="UP000633136">
    <property type="component" value="Unassembled WGS sequence"/>
</dbReference>
<dbReference type="AlphaFoldDB" id="A0A917AME2"/>
<protein>
    <submittedName>
        <fullName evidence="3">Uncharacterized protein</fullName>
    </submittedName>
</protein>
<evidence type="ECO:0000256" key="1">
    <source>
        <dbReference type="SAM" id="MobiDB-lite"/>
    </source>
</evidence>
<reference evidence="3" key="1">
    <citation type="journal article" date="2014" name="Int. J. Syst. Evol. Microbiol.">
        <title>Complete genome sequence of Corynebacterium casei LMG S-19264T (=DSM 44701T), isolated from a smear-ripened cheese.</title>
        <authorList>
            <consortium name="US DOE Joint Genome Institute (JGI-PGF)"/>
            <person name="Walter F."/>
            <person name="Albersmeier A."/>
            <person name="Kalinowski J."/>
            <person name="Ruckert C."/>
        </authorList>
    </citation>
    <scope>NUCLEOTIDE SEQUENCE</scope>
    <source>
        <strain evidence="3">CGMCC 1.15388</strain>
    </source>
</reference>
<name>A0A917AME2_9MICC</name>
<gene>
    <name evidence="3" type="ORF">GCM10011401_04440</name>
</gene>
<comment type="caution">
    <text evidence="3">The sequence shown here is derived from an EMBL/GenBank/DDBJ whole genome shotgun (WGS) entry which is preliminary data.</text>
</comment>
<feature type="compositionally biased region" description="Low complexity" evidence="1">
    <location>
        <begin position="96"/>
        <end position="105"/>
    </location>
</feature>
<evidence type="ECO:0000313" key="4">
    <source>
        <dbReference type="Proteomes" id="UP000633136"/>
    </source>
</evidence>
<organism evidence="3 4">
    <name type="scientific">Nesterenkonia cremea</name>
    <dbReference type="NCBI Taxonomy" id="1882340"/>
    <lineage>
        <taxon>Bacteria</taxon>
        <taxon>Bacillati</taxon>
        <taxon>Actinomycetota</taxon>
        <taxon>Actinomycetes</taxon>
        <taxon>Micrococcales</taxon>
        <taxon>Micrococcaceae</taxon>
        <taxon>Nesterenkonia</taxon>
    </lineage>
</organism>
<sequence>MNGMELEHDVRLLESEKVRRQRLTDAFVYGTNPHEQMHRTNTVRLMFSILIAALIAAGCVGASFIMNMLEQRQQEREQRENPAAVVVVDDDAGAAAALPAPHSPARLTTAPAAEGDLR</sequence>
<keyword evidence="4" id="KW-1185">Reference proteome</keyword>
<reference evidence="3" key="2">
    <citation type="submission" date="2020-09" db="EMBL/GenBank/DDBJ databases">
        <authorList>
            <person name="Sun Q."/>
            <person name="Zhou Y."/>
        </authorList>
    </citation>
    <scope>NUCLEOTIDE SEQUENCE</scope>
    <source>
        <strain evidence="3">CGMCC 1.15388</strain>
    </source>
</reference>
<dbReference type="EMBL" id="BMIS01000001">
    <property type="protein sequence ID" value="GGE60633.1"/>
    <property type="molecule type" value="Genomic_DNA"/>
</dbReference>
<keyword evidence="2" id="KW-0472">Membrane</keyword>
<feature type="region of interest" description="Disordered" evidence="1">
    <location>
        <begin position="96"/>
        <end position="118"/>
    </location>
</feature>